<dbReference type="InterPro" id="IPR037914">
    <property type="entry name" value="SpoVT-AbrB_sf"/>
</dbReference>
<protein>
    <recommendedName>
        <fullName evidence="2">SpoVT-AbrB domain-containing protein</fullName>
    </recommendedName>
</protein>
<evidence type="ECO:0000313" key="3">
    <source>
        <dbReference type="EMBL" id="BDV35271.1"/>
    </source>
</evidence>
<reference evidence="3 4" key="1">
    <citation type="journal article" date="2023" name="Int. J. Syst. Evol. Microbiol.">
        <title>Methylocystis iwaonis sp. nov., a type II methane-oxidizing bacterium from surface soil of a rice paddy field in Japan, and emended description of the genus Methylocystis (ex Whittenbury et al. 1970) Bowman et al. 1993.</title>
        <authorList>
            <person name="Kaise H."/>
            <person name="Sawadogo J.B."/>
            <person name="Alam M.S."/>
            <person name="Ueno C."/>
            <person name="Dianou D."/>
            <person name="Shinjo R."/>
            <person name="Asakawa S."/>
        </authorList>
    </citation>
    <scope>NUCLEOTIDE SEQUENCE [LARGE SCALE GENOMIC DNA]</scope>
    <source>
        <strain evidence="3 4">SS37A-Re</strain>
    </source>
</reference>
<gene>
    <name evidence="3" type="ORF">SS37A_28000</name>
</gene>
<dbReference type="Gene3D" id="2.10.260.10">
    <property type="match status" value="1"/>
</dbReference>
<keyword evidence="1" id="KW-0238">DNA-binding</keyword>
<dbReference type="PROSITE" id="PS51740">
    <property type="entry name" value="SPOVT_ABRB"/>
    <property type="match status" value="1"/>
</dbReference>
<dbReference type="SUPFAM" id="SSF89447">
    <property type="entry name" value="AbrB/MazE/MraZ-like"/>
    <property type="match status" value="1"/>
</dbReference>
<accession>A0ABN6VHY2</accession>
<evidence type="ECO:0000256" key="1">
    <source>
        <dbReference type="PROSITE-ProRule" id="PRU01076"/>
    </source>
</evidence>
<sequence length="90" mass="9892">MKSTLKITSKGQVTLRKKMMDELGVQPGDKITVEVVEPGRAELKPAKLEGALDKFIGCLHEPRMRALSIDEMNTLIAKGWAGELDEPDDA</sequence>
<evidence type="ECO:0000313" key="4">
    <source>
        <dbReference type="Proteomes" id="UP001317629"/>
    </source>
</evidence>
<dbReference type="Proteomes" id="UP001317629">
    <property type="component" value="Chromosome"/>
</dbReference>
<name>A0ABN6VHY2_9HYPH</name>
<evidence type="ECO:0000259" key="2">
    <source>
        <dbReference type="PROSITE" id="PS51740"/>
    </source>
</evidence>
<dbReference type="EMBL" id="AP027142">
    <property type="protein sequence ID" value="BDV35271.1"/>
    <property type="molecule type" value="Genomic_DNA"/>
</dbReference>
<keyword evidence="4" id="KW-1185">Reference proteome</keyword>
<proteinExistence type="predicted"/>
<dbReference type="InterPro" id="IPR007159">
    <property type="entry name" value="SpoVT-AbrB_dom"/>
</dbReference>
<organism evidence="3 4">
    <name type="scientific">Methylocystis iwaonis</name>
    <dbReference type="NCBI Taxonomy" id="2885079"/>
    <lineage>
        <taxon>Bacteria</taxon>
        <taxon>Pseudomonadati</taxon>
        <taxon>Pseudomonadota</taxon>
        <taxon>Alphaproteobacteria</taxon>
        <taxon>Hyphomicrobiales</taxon>
        <taxon>Methylocystaceae</taxon>
        <taxon>Methylocystis</taxon>
    </lineage>
</organism>
<dbReference type="SMART" id="SM00966">
    <property type="entry name" value="SpoVT_AbrB"/>
    <property type="match status" value="1"/>
</dbReference>
<dbReference type="Pfam" id="PF04014">
    <property type="entry name" value="MazE_antitoxin"/>
    <property type="match status" value="1"/>
</dbReference>
<feature type="domain" description="SpoVT-AbrB" evidence="2">
    <location>
        <begin position="2"/>
        <end position="48"/>
    </location>
</feature>